<gene>
    <name evidence="1" type="ORF">OPT61_g841</name>
</gene>
<dbReference type="EMBL" id="JAPHNI010000029">
    <property type="protein sequence ID" value="KAJ8118105.1"/>
    <property type="molecule type" value="Genomic_DNA"/>
</dbReference>
<evidence type="ECO:0000313" key="2">
    <source>
        <dbReference type="Proteomes" id="UP001153331"/>
    </source>
</evidence>
<evidence type="ECO:0000313" key="1">
    <source>
        <dbReference type="EMBL" id="KAJ8118105.1"/>
    </source>
</evidence>
<dbReference type="Proteomes" id="UP001153331">
    <property type="component" value="Unassembled WGS sequence"/>
</dbReference>
<organism evidence="1 2">
    <name type="scientific">Boeremia exigua</name>
    <dbReference type="NCBI Taxonomy" id="749465"/>
    <lineage>
        <taxon>Eukaryota</taxon>
        <taxon>Fungi</taxon>
        <taxon>Dikarya</taxon>
        <taxon>Ascomycota</taxon>
        <taxon>Pezizomycotina</taxon>
        <taxon>Dothideomycetes</taxon>
        <taxon>Pleosporomycetidae</taxon>
        <taxon>Pleosporales</taxon>
        <taxon>Pleosporineae</taxon>
        <taxon>Didymellaceae</taxon>
        <taxon>Boeremia</taxon>
    </lineage>
</organism>
<protein>
    <submittedName>
        <fullName evidence="1">Uncharacterized protein</fullName>
    </submittedName>
</protein>
<proteinExistence type="predicted"/>
<keyword evidence="2" id="KW-1185">Reference proteome</keyword>
<name>A0ACC2ISG5_9PLEO</name>
<sequence>MRDPVVAAYYPSWKIYKGCKPSDLRLDLLDYSLDPKADFSLPVDGAQGCMGALQKIKKEQYPHLRVLLSIGGSSGSEPFPIIAADDGKLHAFCKSLLVLLEKYDFDGVDIDWEHPSNPQEGQLFFKLIKTLRHYLPRPRYTITTALPVGEWCLRHIDLTGLLSSSRGDPCLDYLHVMAYDFAGPWTEFSGHQAQLYAPMNPVNEFGKRSVENVTSYLVNGCSVDPFRIMIGCPAYGRSFRGVSGPGQKFCRHSKGTIDTFDYCDLPRPGSKEIVDRARGGASCLGADGQWITYDSPATVHQKGQFVKEKRLGGMFFWTGSSDAQEESRSLVVAGHKSLKYRA</sequence>
<reference evidence="1" key="1">
    <citation type="submission" date="2022-11" db="EMBL/GenBank/DDBJ databases">
        <title>Genome Sequence of Boeremia exigua.</title>
        <authorList>
            <person name="Buettner E."/>
        </authorList>
    </citation>
    <scope>NUCLEOTIDE SEQUENCE</scope>
    <source>
        <strain evidence="1">CU02</strain>
    </source>
</reference>
<comment type="caution">
    <text evidence="1">The sequence shown here is derived from an EMBL/GenBank/DDBJ whole genome shotgun (WGS) entry which is preliminary data.</text>
</comment>
<accession>A0ACC2ISG5</accession>